<dbReference type="InterPro" id="IPR035971">
    <property type="entry name" value="CBD_sf"/>
</dbReference>
<dbReference type="PROSITE" id="PS51164">
    <property type="entry name" value="CBM1_2"/>
    <property type="match status" value="1"/>
</dbReference>
<dbReference type="Gene3D" id="2.130.10.10">
    <property type="entry name" value="YVTN repeat-like/Quinoprotein amine dehydrogenase"/>
    <property type="match status" value="2"/>
</dbReference>
<dbReference type="SMART" id="SM01017">
    <property type="entry name" value="Arrestin_C"/>
    <property type="match status" value="1"/>
</dbReference>
<comment type="similarity">
    <text evidence="9">Belongs to the glycosyl hydrolase 74 family.</text>
</comment>
<feature type="domain" description="CBM1" evidence="11">
    <location>
        <begin position="1164"/>
        <end position="1200"/>
    </location>
</feature>
<keyword evidence="7" id="KW-0326">Glycosidase</keyword>
<evidence type="ECO:0000256" key="5">
    <source>
        <dbReference type="ARBA" id="ARBA00023001"/>
    </source>
</evidence>
<dbReference type="Proteomes" id="UP000813423">
    <property type="component" value="Unassembled WGS sequence"/>
</dbReference>
<dbReference type="InterPro" id="IPR011022">
    <property type="entry name" value="Arrestin_C-like"/>
</dbReference>
<dbReference type="GO" id="GO:0016798">
    <property type="term" value="F:hydrolase activity, acting on glycosyl bonds"/>
    <property type="evidence" value="ECO:0007669"/>
    <property type="project" value="UniProtKB-KW"/>
</dbReference>
<gene>
    <name evidence="12" type="ORF">KXV57_002119</name>
</gene>
<dbReference type="SUPFAM" id="SSF57180">
    <property type="entry name" value="Cellulose-binding domain"/>
    <property type="match status" value="1"/>
</dbReference>
<dbReference type="GO" id="GO:0030248">
    <property type="term" value="F:cellulose binding"/>
    <property type="evidence" value="ECO:0007669"/>
    <property type="project" value="InterPro"/>
</dbReference>
<proteinExistence type="inferred from homology"/>
<evidence type="ECO:0000259" key="11">
    <source>
        <dbReference type="PROSITE" id="PS51164"/>
    </source>
</evidence>
<dbReference type="InterPro" id="IPR015943">
    <property type="entry name" value="WD40/YVTN_repeat-like_dom_sf"/>
</dbReference>
<dbReference type="SUPFAM" id="SSF110296">
    <property type="entry name" value="Oligoxyloglucan reducing end-specific cellobiohydrolase"/>
    <property type="match status" value="2"/>
</dbReference>
<keyword evidence="6" id="KW-0119">Carbohydrate metabolism</keyword>
<evidence type="ECO:0000313" key="12">
    <source>
        <dbReference type="EMBL" id="KAH1909019.1"/>
    </source>
</evidence>
<evidence type="ECO:0000256" key="4">
    <source>
        <dbReference type="ARBA" id="ARBA00022801"/>
    </source>
</evidence>
<dbReference type="CDD" id="cd15482">
    <property type="entry name" value="Sialidase_non-viral"/>
    <property type="match status" value="2"/>
</dbReference>
<keyword evidence="8" id="KW-0624">Polysaccharide degradation</keyword>
<dbReference type="EMBL" id="JAIBSC010000015">
    <property type="protein sequence ID" value="KAH1909019.1"/>
    <property type="molecule type" value="Genomic_DNA"/>
</dbReference>
<organism evidence="12 13">
    <name type="scientific">Aspergillus fumigatus</name>
    <name type="common">Neosartorya fumigata</name>
    <dbReference type="NCBI Taxonomy" id="746128"/>
    <lineage>
        <taxon>Eukaryota</taxon>
        <taxon>Fungi</taxon>
        <taxon>Dikarya</taxon>
        <taxon>Ascomycota</taxon>
        <taxon>Pezizomycotina</taxon>
        <taxon>Eurotiomycetes</taxon>
        <taxon>Eurotiomycetidae</taxon>
        <taxon>Eurotiales</taxon>
        <taxon>Aspergillaceae</taxon>
        <taxon>Aspergillus</taxon>
        <taxon>Aspergillus subgen. Fumigati</taxon>
    </lineage>
</organism>
<evidence type="ECO:0000256" key="7">
    <source>
        <dbReference type="ARBA" id="ARBA00023295"/>
    </source>
</evidence>
<dbReference type="AlphaFoldDB" id="A0A9P8SV15"/>
<evidence type="ECO:0000256" key="1">
    <source>
        <dbReference type="ARBA" id="ARBA00004613"/>
    </source>
</evidence>
<feature type="compositionally biased region" description="Low complexity" evidence="10">
    <location>
        <begin position="1108"/>
        <end position="1165"/>
    </location>
</feature>
<feature type="region of interest" description="Disordered" evidence="10">
    <location>
        <begin position="1105"/>
        <end position="1165"/>
    </location>
</feature>
<keyword evidence="3" id="KW-0732">Signal</keyword>
<dbReference type="Pfam" id="PF00734">
    <property type="entry name" value="CBM_1"/>
    <property type="match status" value="1"/>
</dbReference>
<evidence type="ECO:0000256" key="8">
    <source>
        <dbReference type="ARBA" id="ARBA00023326"/>
    </source>
</evidence>
<dbReference type="PANTHER" id="PTHR43739:SF2">
    <property type="entry name" value="OLIGOXYLOGLUCAN-REDUCING END-SPECIFIC XYLOGLUCANASE-RELATED"/>
    <property type="match status" value="1"/>
</dbReference>
<dbReference type="Gene3D" id="2.60.40.640">
    <property type="match status" value="1"/>
</dbReference>
<reference evidence="12" key="1">
    <citation type="submission" date="2021-08" db="EMBL/GenBank/DDBJ databases">
        <title>Global Aspergillus fumigatus from environmental and clinical sources.</title>
        <authorList>
            <person name="Barber A."/>
            <person name="Sae-Ong T."/>
        </authorList>
    </citation>
    <scope>NUCLEOTIDE SEQUENCE</scope>
    <source>
        <strain evidence="12">NRZ-2016-071</strain>
    </source>
</reference>
<dbReference type="GO" id="GO:0010411">
    <property type="term" value="P:xyloglucan metabolic process"/>
    <property type="evidence" value="ECO:0007669"/>
    <property type="project" value="TreeGrafter"/>
</dbReference>
<dbReference type="PROSITE" id="PS00562">
    <property type="entry name" value="CBM1_1"/>
    <property type="match status" value="1"/>
</dbReference>
<evidence type="ECO:0000256" key="3">
    <source>
        <dbReference type="ARBA" id="ARBA00022729"/>
    </source>
</evidence>
<keyword evidence="5" id="KW-0136">Cellulose degradation</keyword>
<protein>
    <recommendedName>
        <fullName evidence="11">CBM1 domain-containing protein</fullName>
    </recommendedName>
</protein>
<evidence type="ECO:0000256" key="10">
    <source>
        <dbReference type="SAM" id="MobiDB-lite"/>
    </source>
</evidence>
<dbReference type="GO" id="GO:0030245">
    <property type="term" value="P:cellulose catabolic process"/>
    <property type="evidence" value="ECO:0007669"/>
    <property type="project" value="UniProtKB-KW"/>
</dbReference>
<feature type="region of interest" description="Disordered" evidence="10">
    <location>
        <begin position="129"/>
        <end position="148"/>
    </location>
</feature>
<evidence type="ECO:0000256" key="9">
    <source>
        <dbReference type="ARBA" id="ARBA00037986"/>
    </source>
</evidence>
<dbReference type="PANTHER" id="PTHR43739">
    <property type="entry name" value="XYLOGLUCANASE (EUROFUNG)"/>
    <property type="match status" value="1"/>
</dbReference>
<dbReference type="InterPro" id="IPR000254">
    <property type="entry name" value="CBD"/>
</dbReference>
<comment type="subcellular location">
    <subcellularLocation>
        <location evidence="1">Secreted</location>
    </subcellularLocation>
</comment>
<accession>A0A9P8SV15</accession>
<evidence type="ECO:0000256" key="2">
    <source>
        <dbReference type="ARBA" id="ARBA00022525"/>
    </source>
</evidence>
<sequence length="1201" mass="129002">METLLLPDIACHSGKQAVGQRRGIQLSLELIEPVVFLQGHSIASCACKDKAAVVRGSLHMKVTEPVKIKRICVYFRGLSILELSGVELVGNRDLITSGITYFDRGQTTQSGNVYGADICHILDRSGIDTDKGQHRRTAEKASSRDRSLPKYDTGALQQAGLSGGVTKSALFPAADYLYNFEFLLQNSLPETIDTELISTRYYLEAQIEPSGLFASKVLCQVDVPVIRLPAENSLELTEPIMFARKWHEQLAYDVCIFGKCFPLGSQIPIRVKLTPLVKLQCHRLRVYVSEHVQHYAKGQIARFLQLPTKKVLLFEKQPGLASYTSYPGSTMRIMTDEGTGTPPGIQSMSLLGEEFKTSEINLEVQLPRCREMKTKGKHQWIHFSTKGGSSEIVLCLSIKDQDGGGGFVPGIVFNPSAKGLAYARTDIGGAYRLNSDDTWTPLQDSVGNSNWHDWGVDALATDPIDTSRLYLAVGMYTNEWDPNAGSIMRSTDQGNTWSETKLPFKVGGNMPGRGMGERLAVDPNKNSILYYGARSGHGLWRSTDYGVTWSNVTSFIWTGTYFQDASSTYTSDPVGIAWVTFDSTSGSKGSPTPRIFVGVADIGKSVFVSEDAGSTWSWVTGEPQYGFLPHKGVLSPAEKTLYISYSNGAGPYDGTNGTVHKYNITSKVWTDISPTPMASTYYGYGGLSVDLQVPGTLMVAALNCWWPDELIFRSVDSGATWSPIWAWNGYPNLDYYYSYDISNAPWLQDDTSTNQFPVRVGWMVEALAIDPFDSNHWLYGTGATIYGGHDLEKWDTVHNVTLKSLAVGIEEMAVLGLISPPGGPPLLSAVGDVGGFYHADLDKAPAQSFHNPTYGTTNGIDYAGNKPSNLVRSGASDTLPTIAMSTDFGKTWSANYAASSTTPTGQVALSADADTVLLMNSNGAMVSKYSSTFSAVSSLPSGAAIASDKSNNTVFYGGSAGSFYVSTDGATSFTKTASLGSSTAVNVIRAHPSIAGDVWATTDTGLWHSTDYGKTFTKVGGGCTAGWSFGLGKASSTSSYAVIYGFFTIDGTTALFKTEDMGTNWQMISDSSHGFGAASANVVNGDMSNYGRVFVGTNGRGIFYGQPSGSLPSPTATATTTKTTSTSTKTSGTTTSPTTLTTTSKTSTTTTSTSKTTTSSTATGTSTPYGQCGGTGYTGPTACPSGWKCTYQNAYYSQCLQ</sequence>
<keyword evidence="4" id="KW-0378">Hydrolase</keyword>
<evidence type="ECO:0000313" key="13">
    <source>
        <dbReference type="Proteomes" id="UP000813423"/>
    </source>
</evidence>
<dbReference type="InterPro" id="IPR014752">
    <property type="entry name" value="Arrestin-like_C"/>
</dbReference>
<dbReference type="InterPro" id="IPR052025">
    <property type="entry name" value="Xyloglucanase_GH74"/>
</dbReference>
<comment type="caution">
    <text evidence="12">The sequence shown here is derived from an EMBL/GenBank/DDBJ whole genome shotgun (WGS) entry which is preliminary data.</text>
</comment>
<name>A0A9P8SV15_ASPFM</name>
<keyword evidence="2" id="KW-0964">Secreted</keyword>
<dbReference type="FunFam" id="2.130.10.10:FF:000534">
    <property type="entry name" value="Xyloglucanase Xgh74A"/>
    <property type="match status" value="1"/>
</dbReference>
<dbReference type="GO" id="GO:0005576">
    <property type="term" value="C:extracellular region"/>
    <property type="evidence" value="ECO:0007669"/>
    <property type="project" value="UniProtKB-SubCell"/>
</dbReference>
<dbReference type="SMART" id="SM00236">
    <property type="entry name" value="fCBD"/>
    <property type="match status" value="1"/>
</dbReference>
<evidence type="ECO:0000256" key="6">
    <source>
        <dbReference type="ARBA" id="ARBA00023277"/>
    </source>
</evidence>